<feature type="transmembrane region" description="Helical" evidence="7">
    <location>
        <begin position="129"/>
        <end position="151"/>
    </location>
</feature>
<feature type="domain" description="Major facilitator superfamily (MFS) profile" evidence="8">
    <location>
        <begin position="39"/>
        <end position="428"/>
    </location>
</feature>
<dbReference type="KEGG" id="whr:OG579_11990"/>
<dbReference type="InterPro" id="IPR005829">
    <property type="entry name" value="Sugar_transporter_CS"/>
</dbReference>
<dbReference type="SUPFAM" id="SSF103473">
    <property type="entry name" value="MFS general substrate transporter"/>
    <property type="match status" value="1"/>
</dbReference>
<evidence type="ECO:0000259" key="8">
    <source>
        <dbReference type="PROSITE" id="PS50850"/>
    </source>
</evidence>
<keyword evidence="4 7" id="KW-0812">Transmembrane</keyword>
<dbReference type="AlphaFoldDB" id="A0AAU4JXD5"/>
<evidence type="ECO:0000256" key="7">
    <source>
        <dbReference type="SAM" id="Phobius"/>
    </source>
</evidence>
<dbReference type="Gene3D" id="1.20.1250.20">
    <property type="entry name" value="MFS general substrate transporter like domains"/>
    <property type="match status" value="1"/>
</dbReference>
<dbReference type="InterPro" id="IPR050171">
    <property type="entry name" value="MFS_Transporters"/>
</dbReference>
<dbReference type="PANTHER" id="PTHR23517:SF13">
    <property type="entry name" value="MAJOR FACILITATOR SUPERFAMILY MFS_1"/>
    <property type="match status" value="1"/>
</dbReference>
<feature type="transmembrane region" description="Helical" evidence="7">
    <location>
        <begin position="163"/>
        <end position="188"/>
    </location>
</feature>
<dbReference type="EMBL" id="CP108021">
    <property type="protein sequence ID" value="WUM18473.1"/>
    <property type="molecule type" value="Genomic_DNA"/>
</dbReference>
<dbReference type="RefSeq" id="WP_328856110.1">
    <property type="nucleotide sequence ID" value="NZ_CP108021.1"/>
</dbReference>
<name>A0AAU4JXD5_9NOCA</name>
<organism evidence="9 10">
    <name type="scientific">Williamsia herbipolensis</name>
    <dbReference type="NCBI Taxonomy" id="1603258"/>
    <lineage>
        <taxon>Bacteria</taxon>
        <taxon>Bacillati</taxon>
        <taxon>Actinomycetota</taxon>
        <taxon>Actinomycetes</taxon>
        <taxon>Mycobacteriales</taxon>
        <taxon>Nocardiaceae</taxon>
        <taxon>Williamsia</taxon>
    </lineage>
</organism>
<accession>A0AAU4JXD5</accession>
<comment type="subcellular location">
    <subcellularLocation>
        <location evidence="1">Cell membrane</location>
        <topology evidence="1">Multi-pass membrane protein</topology>
    </subcellularLocation>
</comment>
<evidence type="ECO:0000256" key="1">
    <source>
        <dbReference type="ARBA" id="ARBA00004651"/>
    </source>
</evidence>
<dbReference type="GO" id="GO:0005886">
    <property type="term" value="C:plasma membrane"/>
    <property type="evidence" value="ECO:0007669"/>
    <property type="project" value="UniProtKB-SubCell"/>
</dbReference>
<feature type="transmembrane region" description="Helical" evidence="7">
    <location>
        <begin position="68"/>
        <end position="93"/>
    </location>
</feature>
<keyword evidence="2" id="KW-0813">Transport</keyword>
<sequence>MSPTPTSATVSNDVVGSALVEADLETPTAAPEPTRSRLSFWLVTAATALALAASGTPSPLYVDYQAKWGFSATTVTLIYGIYAGGVLVALLTMGGLSDRIGRRPVMIGSIGVLAASMVVFVFADNVGWLYVARAIQGVATGVFTGAAGAALSELHFRRDHRIASLVNSTATASGIAFGAVLTGMLAQWAPARLVLPYLVVAGLSVLVLIGIAIWVPETVTARQSLRSSLFRLQRLSLPAGIRQEFAIGGLSVTAAWSVGGLYLALGGTLAKELLHVNNHLVAGLVILAVQGVGGLGQLVWNLSRPTASIRSSALVGSAALIVGLVLASIALATSSSAVFFIGAVATGVGFGLAFMSGTRRVTQVAPDAQRGEVLAAYFVIAYIAISVPAIIAGLVSTHLGITETFYWFAGITSVIAAIVFVAGLLEREERQL</sequence>
<dbReference type="Pfam" id="PF07690">
    <property type="entry name" value="MFS_1"/>
    <property type="match status" value="1"/>
</dbReference>
<proteinExistence type="predicted"/>
<evidence type="ECO:0000313" key="9">
    <source>
        <dbReference type="EMBL" id="WUM18473.1"/>
    </source>
</evidence>
<feature type="transmembrane region" description="Helical" evidence="7">
    <location>
        <begin position="38"/>
        <end position="56"/>
    </location>
</feature>
<evidence type="ECO:0000256" key="2">
    <source>
        <dbReference type="ARBA" id="ARBA00022448"/>
    </source>
</evidence>
<feature type="transmembrane region" description="Helical" evidence="7">
    <location>
        <begin position="376"/>
        <end position="399"/>
    </location>
</feature>
<protein>
    <submittedName>
        <fullName evidence="9">MFS transporter</fullName>
    </submittedName>
</protein>
<evidence type="ECO:0000313" key="10">
    <source>
        <dbReference type="Proteomes" id="UP001432128"/>
    </source>
</evidence>
<evidence type="ECO:0000256" key="3">
    <source>
        <dbReference type="ARBA" id="ARBA00022475"/>
    </source>
</evidence>
<dbReference type="PROSITE" id="PS50850">
    <property type="entry name" value="MFS"/>
    <property type="match status" value="1"/>
</dbReference>
<feature type="transmembrane region" description="Helical" evidence="7">
    <location>
        <begin position="337"/>
        <end position="355"/>
    </location>
</feature>
<feature type="transmembrane region" description="Helical" evidence="7">
    <location>
        <begin position="280"/>
        <end position="300"/>
    </location>
</feature>
<keyword evidence="5 7" id="KW-1133">Transmembrane helix</keyword>
<feature type="transmembrane region" description="Helical" evidence="7">
    <location>
        <begin position="105"/>
        <end position="123"/>
    </location>
</feature>
<dbReference type="InterPro" id="IPR020846">
    <property type="entry name" value="MFS_dom"/>
</dbReference>
<evidence type="ECO:0000256" key="6">
    <source>
        <dbReference type="ARBA" id="ARBA00023136"/>
    </source>
</evidence>
<keyword evidence="3" id="KW-1003">Cell membrane</keyword>
<dbReference type="InterPro" id="IPR036259">
    <property type="entry name" value="MFS_trans_sf"/>
</dbReference>
<dbReference type="Proteomes" id="UP001432128">
    <property type="component" value="Chromosome"/>
</dbReference>
<dbReference type="PANTHER" id="PTHR23517">
    <property type="entry name" value="RESISTANCE PROTEIN MDTM, PUTATIVE-RELATED-RELATED"/>
    <property type="match status" value="1"/>
</dbReference>
<dbReference type="PROSITE" id="PS00216">
    <property type="entry name" value="SUGAR_TRANSPORT_1"/>
    <property type="match status" value="1"/>
</dbReference>
<dbReference type="InterPro" id="IPR011701">
    <property type="entry name" value="MFS"/>
</dbReference>
<keyword evidence="6 7" id="KW-0472">Membrane</keyword>
<keyword evidence="10" id="KW-1185">Reference proteome</keyword>
<feature type="transmembrane region" description="Helical" evidence="7">
    <location>
        <begin position="194"/>
        <end position="215"/>
    </location>
</feature>
<gene>
    <name evidence="9" type="ORF">OG579_11990</name>
</gene>
<feature type="transmembrane region" description="Helical" evidence="7">
    <location>
        <begin position="312"/>
        <end position="331"/>
    </location>
</feature>
<feature type="transmembrane region" description="Helical" evidence="7">
    <location>
        <begin position="405"/>
        <end position="425"/>
    </location>
</feature>
<reference evidence="9 10" key="1">
    <citation type="submission" date="2022-10" db="EMBL/GenBank/DDBJ databases">
        <title>The complete genomes of actinobacterial strains from the NBC collection.</title>
        <authorList>
            <person name="Joergensen T.S."/>
            <person name="Alvarez Arevalo M."/>
            <person name="Sterndorff E.B."/>
            <person name="Faurdal D."/>
            <person name="Vuksanovic O."/>
            <person name="Mourched A.-S."/>
            <person name="Charusanti P."/>
            <person name="Shaw S."/>
            <person name="Blin K."/>
            <person name="Weber T."/>
        </authorList>
    </citation>
    <scope>NUCLEOTIDE SEQUENCE [LARGE SCALE GENOMIC DNA]</scope>
    <source>
        <strain evidence="9 10">NBC_00319</strain>
    </source>
</reference>
<feature type="transmembrane region" description="Helical" evidence="7">
    <location>
        <begin position="245"/>
        <end position="265"/>
    </location>
</feature>
<evidence type="ECO:0000256" key="5">
    <source>
        <dbReference type="ARBA" id="ARBA00022989"/>
    </source>
</evidence>
<evidence type="ECO:0000256" key="4">
    <source>
        <dbReference type="ARBA" id="ARBA00022692"/>
    </source>
</evidence>
<dbReference type="GO" id="GO:0022857">
    <property type="term" value="F:transmembrane transporter activity"/>
    <property type="evidence" value="ECO:0007669"/>
    <property type="project" value="InterPro"/>
</dbReference>